<dbReference type="RefSeq" id="XP_002835723.1">
    <property type="nucleotide sequence ID" value="XM_002835677.1"/>
</dbReference>
<feature type="compositionally biased region" description="Basic and acidic residues" evidence="3">
    <location>
        <begin position="223"/>
        <end position="240"/>
    </location>
</feature>
<dbReference type="PROSITE" id="PS50102">
    <property type="entry name" value="RRM"/>
    <property type="match status" value="2"/>
</dbReference>
<dbReference type="eggNOG" id="KOG0106">
    <property type="taxonomic scope" value="Eukaryota"/>
</dbReference>
<evidence type="ECO:0000256" key="3">
    <source>
        <dbReference type="SAM" id="MobiDB-lite"/>
    </source>
</evidence>
<keyword evidence="1 2" id="KW-0694">RNA-binding</keyword>
<dbReference type="InterPro" id="IPR050374">
    <property type="entry name" value="RRT5_SRSF_SR"/>
</dbReference>
<feature type="compositionally biased region" description="Basic and acidic residues" evidence="3">
    <location>
        <begin position="333"/>
        <end position="342"/>
    </location>
</feature>
<organism evidence="5 6">
    <name type="scientific">Tuber melanosporum (strain Mel28)</name>
    <name type="common">Perigord black truffle</name>
    <dbReference type="NCBI Taxonomy" id="656061"/>
    <lineage>
        <taxon>Eukaryota</taxon>
        <taxon>Fungi</taxon>
        <taxon>Dikarya</taxon>
        <taxon>Ascomycota</taxon>
        <taxon>Pezizomycotina</taxon>
        <taxon>Pezizomycetes</taxon>
        <taxon>Pezizales</taxon>
        <taxon>Tuberaceae</taxon>
        <taxon>Tuber</taxon>
    </lineage>
</organism>
<dbReference type="OMA" id="PREPAYP"/>
<reference evidence="5 6" key="1">
    <citation type="journal article" date="2010" name="Nature">
        <title>Perigord black truffle genome uncovers evolutionary origins and mechanisms of symbiosis.</title>
        <authorList>
            <person name="Martin F."/>
            <person name="Kohler A."/>
            <person name="Murat C."/>
            <person name="Balestrini R."/>
            <person name="Coutinho P.M."/>
            <person name="Jaillon O."/>
            <person name="Montanini B."/>
            <person name="Morin E."/>
            <person name="Noel B."/>
            <person name="Percudani R."/>
            <person name="Porcel B."/>
            <person name="Rubini A."/>
            <person name="Amicucci A."/>
            <person name="Amselem J."/>
            <person name="Anthouard V."/>
            <person name="Arcioni S."/>
            <person name="Artiguenave F."/>
            <person name="Aury J.M."/>
            <person name="Ballario P."/>
            <person name="Bolchi A."/>
            <person name="Brenna A."/>
            <person name="Brun A."/>
            <person name="Buee M."/>
            <person name="Cantarel B."/>
            <person name="Chevalier G."/>
            <person name="Couloux A."/>
            <person name="Da Silva C."/>
            <person name="Denoeud F."/>
            <person name="Duplessis S."/>
            <person name="Ghignone S."/>
            <person name="Hilselberger B."/>
            <person name="Iotti M."/>
            <person name="Marcais B."/>
            <person name="Mello A."/>
            <person name="Miranda M."/>
            <person name="Pacioni G."/>
            <person name="Quesneville H."/>
            <person name="Riccioni C."/>
            <person name="Ruotolo R."/>
            <person name="Splivallo R."/>
            <person name="Stocchi V."/>
            <person name="Tisserant E."/>
            <person name="Viscomi A.R."/>
            <person name="Zambonelli A."/>
            <person name="Zampieri E."/>
            <person name="Henrissat B."/>
            <person name="Lebrun M.H."/>
            <person name="Paolocci F."/>
            <person name="Bonfante P."/>
            <person name="Ottonello S."/>
            <person name="Wincker P."/>
        </authorList>
    </citation>
    <scope>NUCLEOTIDE SEQUENCE [LARGE SCALE GENOMIC DNA]</scope>
    <source>
        <strain evidence="5 6">Mel28</strain>
    </source>
</reference>
<feature type="domain" description="RRM" evidence="4">
    <location>
        <begin position="106"/>
        <end position="173"/>
    </location>
</feature>
<dbReference type="Proteomes" id="UP000006911">
    <property type="component" value="Unassembled WGS sequence"/>
</dbReference>
<dbReference type="PANTHER" id="PTHR23003:SF51">
    <property type="entry name" value="SERINE-ARGININE PROTEIN 55"/>
    <property type="match status" value="1"/>
</dbReference>
<accession>D5G5T7</accession>
<feature type="region of interest" description="Disordered" evidence="3">
    <location>
        <begin position="81"/>
        <end position="100"/>
    </location>
</feature>
<dbReference type="InterPro" id="IPR012677">
    <property type="entry name" value="Nucleotide-bd_a/b_plait_sf"/>
</dbReference>
<feature type="region of interest" description="Disordered" evidence="3">
    <location>
        <begin position="178"/>
        <end position="342"/>
    </location>
</feature>
<dbReference type="GO" id="GO:0005634">
    <property type="term" value="C:nucleus"/>
    <property type="evidence" value="ECO:0007669"/>
    <property type="project" value="TreeGrafter"/>
</dbReference>
<keyword evidence="6" id="KW-1185">Reference proteome</keyword>
<proteinExistence type="predicted"/>
<dbReference type="AlphaFoldDB" id="D5G5T7"/>
<feature type="domain" description="RRM" evidence="4">
    <location>
        <begin position="8"/>
        <end position="80"/>
    </location>
</feature>
<evidence type="ECO:0000313" key="6">
    <source>
        <dbReference type="Proteomes" id="UP000006911"/>
    </source>
</evidence>
<dbReference type="InterPro" id="IPR035979">
    <property type="entry name" value="RBD_domain_sf"/>
</dbReference>
<feature type="compositionally biased region" description="Pro residues" evidence="3">
    <location>
        <begin position="323"/>
        <end position="332"/>
    </location>
</feature>
<dbReference type="Pfam" id="PF00076">
    <property type="entry name" value="RRM_1"/>
    <property type="match status" value="2"/>
</dbReference>
<evidence type="ECO:0000256" key="1">
    <source>
        <dbReference type="ARBA" id="ARBA00022884"/>
    </source>
</evidence>
<dbReference type="CDD" id="cd12339">
    <property type="entry name" value="RRM2_SRSF1_4_like"/>
    <property type="match status" value="1"/>
</dbReference>
<gene>
    <name evidence="5" type="ORF">GSTUM_00001473001</name>
</gene>
<dbReference type="PANTHER" id="PTHR23003">
    <property type="entry name" value="RNA RECOGNITION MOTIF RRM DOMAIN CONTAINING PROTEIN"/>
    <property type="match status" value="1"/>
</dbReference>
<name>D5G5T7_TUBMM</name>
<dbReference type="SMART" id="SM00360">
    <property type="entry name" value="RRM"/>
    <property type="match status" value="2"/>
</dbReference>
<dbReference type="GO" id="GO:0005737">
    <property type="term" value="C:cytoplasm"/>
    <property type="evidence" value="ECO:0007669"/>
    <property type="project" value="TreeGrafter"/>
</dbReference>
<sequence>MANEYSGTRLYLGNLHKDARKQEVEDFFKEHGSGNVVEIKLMNGFGFIQYDSEADAKDVVPAYHGRDFKGQPLTVQFARGSRHNPRHHDFPGGADRTFPRPRRTAFRMNISGLNPDTSWQDLKDFARKSGSDVVFSEVTRERDGRGMVEFETHDDLRRAVAFLDRTEFKGTQVSCTPDVLADHDVPRGHGPGRRSVSPRGYGGRRYSPNPSRGYHSPPRHSRRYESPSRGYRERSPRGGREPYYNGGGGGRDRSPRRLPPPADDYPPPRGGGYGGRGGGDDYPPSRNGNGYDDDYRGTNGSGRRHYDESHRGRPVSPPYRGRSPPPRGPPPRGYDDYDRRRY</sequence>
<dbReference type="Gene3D" id="3.30.70.330">
    <property type="match status" value="2"/>
</dbReference>
<dbReference type="STRING" id="656061.D5G5T7"/>
<dbReference type="SUPFAM" id="SSF54928">
    <property type="entry name" value="RNA-binding domain, RBD"/>
    <property type="match status" value="1"/>
</dbReference>
<dbReference type="CDD" id="cd00590">
    <property type="entry name" value="RRM_SF"/>
    <property type="match status" value="1"/>
</dbReference>
<dbReference type="GO" id="GO:0003729">
    <property type="term" value="F:mRNA binding"/>
    <property type="evidence" value="ECO:0007669"/>
    <property type="project" value="TreeGrafter"/>
</dbReference>
<dbReference type="GeneID" id="9187558"/>
<dbReference type="InParanoid" id="D5G5T7"/>
<feature type="compositionally biased region" description="Pro residues" evidence="3">
    <location>
        <begin position="257"/>
        <end position="269"/>
    </location>
</feature>
<dbReference type="InterPro" id="IPR000504">
    <property type="entry name" value="RRM_dom"/>
</dbReference>
<dbReference type="HOGENOM" id="CLU_012062_34_5_1"/>
<evidence type="ECO:0000259" key="4">
    <source>
        <dbReference type="PROSITE" id="PS50102"/>
    </source>
</evidence>
<dbReference type="KEGG" id="tml:GSTUM_00001473001"/>
<protein>
    <submittedName>
        <fullName evidence="5">(Perigord truffle) hypothetical protein</fullName>
    </submittedName>
</protein>
<evidence type="ECO:0000313" key="5">
    <source>
        <dbReference type="EMBL" id="CAZ79880.1"/>
    </source>
</evidence>
<dbReference type="EMBL" id="FN430001">
    <property type="protein sequence ID" value="CAZ79880.1"/>
    <property type="molecule type" value="Genomic_DNA"/>
</dbReference>
<evidence type="ECO:0000256" key="2">
    <source>
        <dbReference type="PROSITE-ProRule" id="PRU00176"/>
    </source>
</evidence>